<dbReference type="Proteomes" id="UP000886744">
    <property type="component" value="Unassembled WGS sequence"/>
</dbReference>
<dbReference type="PROSITE" id="PS51257">
    <property type="entry name" value="PROKAR_LIPOPROTEIN"/>
    <property type="match status" value="1"/>
</dbReference>
<evidence type="ECO:0000256" key="1">
    <source>
        <dbReference type="SAM" id="SignalP"/>
    </source>
</evidence>
<comment type="caution">
    <text evidence="3">The sequence shown here is derived from an EMBL/GenBank/DDBJ whole genome shotgun (WGS) entry which is preliminary data.</text>
</comment>
<keyword evidence="1" id="KW-0732">Signal</keyword>
<dbReference type="PANTHER" id="PTHR30535">
    <property type="entry name" value="VITAMIN B12-BINDING PROTEIN"/>
    <property type="match status" value="1"/>
</dbReference>
<feature type="signal peptide" evidence="1">
    <location>
        <begin position="1"/>
        <end position="20"/>
    </location>
</feature>
<protein>
    <submittedName>
        <fullName evidence="3">ABC transporter substrate-binding protein</fullName>
    </submittedName>
</protein>
<feature type="chain" id="PRO_5039326202" evidence="1">
    <location>
        <begin position="21"/>
        <end position="375"/>
    </location>
</feature>
<gene>
    <name evidence="3" type="ORF">IAC94_08005</name>
</gene>
<dbReference type="InterPro" id="IPR050902">
    <property type="entry name" value="ABC_Transporter_SBP"/>
</dbReference>
<sequence>MTIRISAALLLAAVIFSCGGSGGRTTDGESVGMRYARYLSISDCSDYTVADITNPWDTTRLLHRYILVPQDSPLPQDIPQGTLVRTPIDRIIVYSSVHASIIDALGASDRIAGVCEPEYMTCRAVLDGVAEGRITDCGSSVSPSIERIAGAGGQVIIASPFQNGSYGAAGKLGIPIIEAADYMENDPLGRTEWIRLFGLLLDCTDRADSLFRAAETGYNSIRDSVAGHIRDNGAHRPTLLAERKYGASWDVPGGASYMVRIYTDAGADYIFSGTTTSANVNMSFENVLREGIDADIWVLKYWSPRPMTYASLEAEYSLYSRFKAFQNRQVYGCNTYSSTYYDDIVLHPSWILEDLAAVFHPDLFPGHEPRYFKPL</sequence>
<dbReference type="SUPFAM" id="SSF53807">
    <property type="entry name" value="Helical backbone' metal receptor"/>
    <property type="match status" value="1"/>
</dbReference>
<reference evidence="3" key="1">
    <citation type="submission" date="2020-10" db="EMBL/GenBank/DDBJ databases">
        <authorList>
            <person name="Gilroy R."/>
        </authorList>
    </citation>
    <scope>NUCLEOTIDE SEQUENCE</scope>
    <source>
        <strain evidence="3">ChiHjej13B12-12457</strain>
    </source>
</reference>
<evidence type="ECO:0000313" key="3">
    <source>
        <dbReference type="EMBL" id="HIR63446.1"/>
    </source>
</evidence>
<dbReference type="Pfam" id="PF01497">
    <property type="entry name" value="Peripla_BP_2"/>
    <property type="match status" value="1"/>
</dbReference>
<name>A0A9D1E2J0_9BACT</name>
<dbReference type="AlphaFoldDB" id="A0A9D1E2J0"/>
<reference evidence="3" key="2">
    <citation type="journal article" date="2021" name="PeerJ">
        <title>Extensive microbial diversity within the chicken gut microbiome revealed by metagenomics and culture.</title>
        <authorList>
            <person name="Gilroy R."/>
            <person name="Ravi A."/>
            <person name="Getino M."/>
            <person name="Pursley I."/>
            <person name="Horton D.L."/>
            <person name="Alikhan N.F."/>
            <person name="Baker D."/>
            <person name="Gharbi K."/>
            <person name="Hall N."/>
            <person name="Watson M."/>
            <person name="Adriaenssens E.M."/>
            <person name="Foster-Nyarko E."/>
            <person name="Jarju S."/>
            <person name="Secka A."/>
            <person name="Antonio M."/>
            <person name="Oren A."/>
            <person name="Chaudhuri R.R."/>
            <person name="La Ragione R."/>
            <person name="Hildebrand F."/>
            <person name="Pallen M.J."/>
        </authorList>
    </citation>
    <scope>NUCLEOTIDE SEQUENCE</scope>
    <source>
        <strain evidence="3">ChiHjej13B12-12457</strain>
    </source>
</reference>
<dbReference type="GO" id="GO:0071281">
    <property type="term" value="P:cellular response to iron ion"/>
    <property type="evidence" value="ECO:0007669"/>
    <property type="project" value="TreeGrafter"/>
</dbReference>
<evidence type="ECO:0000313" key="4">
    <source>
        <dbReference type="Proteomes" id="UP000886744"/>
    </source>
</evidence>
<accession>A0A9D1E2J0</accession>
<organism evidence="3 4">
    <name type="scientific">Candidatus Coprenecus avistercoris</name>
    <dbReference type="NCBI Taxonomy" id="2840730"/>
    <lineage>
        <taxon>Bacteria</taxon>
        <taxon>Pseudomonadati</taxon>
        <taxon>Bacteroidota</taxon>
        <taxon>Bacteroidia</taxon>
        <taxon>Bacteroidales</taxon>
        <taxon>Rikenellaceae</taxon>
        <taxon>Rikenellaceae incertae sedis</taxon>
        <taxon>Candidatus Coprenecus</taxon>
    </lineage>
</organism>
<dbReference type="InterPro" id="IPR002491">
    <property type="entry name" value="ABC_transptr_periplasmic_BD"/>
</dbReference>
<feature type="domain" description="Fe/B12 periplasmic-binding" evidence="2">
    <location>
        <begin position="90"/>
        <end position="363"/>
    </location>
</feature>
<evidence type="ECO:0000259" key="2">
    <source>
        <dbReference type="PROSITE" id="PS50983"/>
    </source>
</evidence>
<dbReference type="EMBL" id="DVHI01000097">
    <property type="protein sequence ID" value="HIR63446.1"/>
    <property type="molecule type" value="Genomic_DNA"/>
</dbReference>
<dbReference type="Gene3D" id="3.40.50.1980">
    <property type="entry name" value="Nitrogenase molybdenum iron protein domain"/>
    <property type="match status" value="2"/>
</dbReference>
<proteinExistence type="predicted"/>
<dbReference type="PROSITE" id="PS50983">
    <property type="entry name" value="FE_B12_PBP"/>
    <property type="match status" value="1"/>
</dbReference>
<dbReference type="PANTHER" id="PTHR30535:SF34">
    <property type="entry name" value="MOLYBDATE-BINDING PROTEIN MOLA"/>
    <property type="match status" value="1"/>
</dbReference>